<dbReference type="CDD" id="cd08168">
    <property type="entry name" value="Cytochrom_C3"/>
    <property type="match status" value="1"/>
</dbReference>
<dbReference type="STRING" id="419481.SAMN05216233_12361"/>
<dbReference type="SUPFAM" id="SSF48695">
    <property type="entry name" value="Multiheme cytochromes"/>
    <property type="match status" value="1"/>
</dbReference>
<evidence type="ECO:0000256" key="1">
    <source>
        <dbReference type="ARBA" id="ARBA00022448"/>
    </source>
</evidence>
<keyword evidence="1" id="KW-0813">Transport</keyword>
<dbReference type="AlphaFoldDB" id="A0A1G5J184"/>
<dbReference type="EMBL" id="FMUX01000023">
    <property type="protein sequence ID" value="SCY81711.1"/>
    <property type="molecule type" value="Genomic_DNA"/>
</dbReference>
<gene>
    <name evidence="8" type="ORF">SAMN05216233_12361</name>
</gene>
<evidence type="ECO:0000313" key="8">
    <source>
        <dbReference type="EMBL" id="SCY81711.1"/>
    </source>
</evidence>
<evidence type="ECO:0000256" key="6">
    <source>
        <dbReference type="SAM" id="SignalP"/>
    </source>
</evidence>
<dbReference type="OrthoDB" id="9796996at2"/>
<evidence type="ECO:0000313" key="9">
    <source>
        <dbReference type="Proteomes" id="UP000198870"/>
    </source>
</evidence>
<feature type="chain" id="PRO_5011522844" evidence="6">
    <location>
        <begin position="25"/>
        <end position="126"/>
    </location>
</feature>
<dbReference type="GO" id="GO:0020037">
    <property type="term" value="F:heme binding"/>
    <property type="evidence" value="ECO:0007669"/>
    <property type="project" value="InterPro"/>
</dbReference>
<feature type="domain" description="Class III cytochrome C" evidence="7">
    <location>
        <begin position="35"/>
        <end position="121"/>
    </location>
</feature>
<feature type="signal peptide" evidence="6">
    <location>
        <begin position="1"/>
        <end position="24"/>
    </location>
</feature>
<keyword evidence="5" id="KW-0408">Iron</keyword>
<dbReference type="Proteomes" id="UP000198870">
    <property type="component" value="Unassembled WGS sequence"/>
</dbReference>
<dbReference type="InterPro" id="IPR036280">
    <property type="entry name" value="Multihaem_cyt_sf"/>
</dbReference>
<keyword evidence="6" id="KW-0732">Signal</keyword>
<evidence type="ECO:0000259" key="7">
    <source>
        <dbReference type="Pfam" id="PF02085"/>
    </source>
</evidence>
<protein>
    <submittedName>
        <fullName evidence="8">Class III cytochrome C family protein</fullName>
    </submittedName>
</protein>
<keyword evidence="2" id="KW-0349">Heme</keyword>
<evidence type="ECO:0000256" key="3">
    <source>
        <dbReference type="ARBA" id="ARBA00022723"/>
    </source>
</evidence>
<dbReference type="RefSeq" id="WP_092214613.1">
    <property type="nucleotide sequence ID" value="NZ_FMUX01000023.1"/>
</dbReference>
<proteinExistence type="predicted"/>
<dbReference type="GO" id="GO:0009055">
    <property type="term" value="F:electron transfer activity"/>
    <property type="evidence" value="ECO:0007669"/>
    <property type="project" value="InterPro"/>
</dbReference>
<accession>A0A1G5J184</accession>
<evidence type="ECO:0000256" key="5">
    <source>
        <dbReference type="ARBA" id="ARBA00023004"/>
    </source>
</evidence>
<evidence type="ECO:0000256" key="2">
    <source>
        <dbReference type="ARBA" id="ARBA00022617"/>
    </source>
</evidence>
<dbReference type="InterPro" id="IPR020942">
    <property type="entry name" value="Cyt_c_III_dom"/>
</dbReference>
<reference evidence="8 9" key="1">
    <citation type="submission" date="2016-10" db="EMBL/GenBank/DDBJ databases">
        <authorList>
            <person name="de Groot N.N."/>
        </authorList>
    </citation>
    <scope>NUCLEOTIDE SEQUENCE [LARGE SCALE GENOMIC DNA]</scope>
    <source>
        <strain evidence="8 9">AA1</strain>
    </source>
</reference>
<evidence type="ECO:0000256" key="4">
    <source>
        <dbReference type="ARBA" id="ARBA00022982"/>
    </source>
</evidence>
<dbReference type="Pfam" id="PF02085">
    <property type="entry name" value="Cytochrom_CIII"/>
    <property type="match status" value="1"/>
</dbReference>
<organism evidence="8 9">
    <name type="scientific">Desulfoluna spongiiphila</name>
    <dbReference type="NCBI Taxonomy" id="419481"/>
    <lineage>
        <taxon>Bacteria</taxon>
        <taxon>Pseudomonadati</taxon>
        <taxon>Thermodesulfobacteriota</taxon>
        <taxon>Desulfobacteria</taxon>
        <taxon>Desulfobacterales</taxon>
        <taxon>Desulfolunaceae</taxon>
        <taxon>Desulfoluna</taxon>
    </lineage>
</organism>
<keyword evidence="9" id="KW-1185">Reference proteome</keyword>
<name>A0A1G5J184_9BACT</name>
<sequence>MTRFTRTCLLALTLALAVTGGAFASVLEESMDAPRTRPLSRFDHDTHNETADLEESCALCHHLFDDEGELLPDESSEETACRECHDNAAKGVPKTEAAFHNRCKSCHLSVKSGPITCGQCHAAHQP</sequence>
<dbReference type="GO" id="GO:0046872">
    <property type="term" value="F:metal ion binding"/>
    <property type="evidence" value="ECO:0007669"/>
    <property type="project" value="UniProtKB-KW"/>
</dbReference>
<keyword evidence="3" id="KW-0479">Metal-binding</keyword>
<dbReference type="Gene3D" id="3.90.10.10">
    <property type="entry name" value="Cytochrome C3"/>
    <property type="match status" value="1"/>
</dbReference>
<keyword evidence="4" id="KW-0249">Electron transport</keyword>